<dbReference type="GO" id="GO:0007165">
    <property type="term" value="P:signal transduction"/>
    <property type="evidence" value="ECO:0007669"/>
    <property type="project" value="TreeGrafter"/>
</dbReference>
<evidence type="ECO:0000256" key="1">
    <source>
        <dbReference type="SAM" id="SignalP"/>
    </source>
</evidence>
<dbReference type="Gene3D" id="3.30.750.170">
    <property type="match status" value="1"/>
</dbReference>
<dbReference type="Gene3D" id="3.90.226.10">
    <property type="entry name" value="2-enoyl-CoA Hydratase, Chain A, domain 1"/>
    <property type="match status" value="1"/>
</dbReference>
<dbReference type="GO" id="GO:0006508">
    <property type="term" value="P:proteolysis"/>
    <property type="evidence" value="ECO:0007669"/>
    <property type="project" value="InterPro"/>
</dbReference>
<evidence type="ECO:0000313" key="3">
    <source>
        <dbReference type="EMBL" id="AIZ43286.1"/>
    </source>
</evidence>
<dbReference type="GeneID" id="78062616"/>
<sequence>MKKFLLLFLGLGLFAVSCSDKDDEPSETVTIELNSEVNDFVWKAMNYWYYWQPEQANLADDRFATIDEFYSFLNGYGAPEDLYNAVKVPQDRFSFISDDYDNLISALGGTSTTTGIEFTLTRLPSDSGNGVLGVVRYVWANSDAATKGIKRGDIFYAVNGTELFADTDADGSITSSNLDLLSASTFTLNFGTIEDELFTPNDVNIEVNRLEITENPILIAKTLEVNATKIGYIMYNGFTRDNEDIIDDAFAKIKTEGATELVIDLRYNPGGSTGVANRIAARITGQFAGQPFIEYIYNSKRNGNFGSTDPFESDYENTPLTSLGLTKVYVITTGDTASASELLINNLKPYITVVQVGETTVGKNEFSITLLDNTAQTSGGYPPYAYYAQSVGLDGVNPNHKYALQPICGTYANADGFNDFASGLQPDIAINETLGNLGQLGDLEEPLLAKAIEDITGVTSKSLKSVVPESMKTEFVGSSLRLKKYNDMVLIRDFN</sequence>
<accession>A0AAU8RJ92</accession>
<dbReference type="EMBL" id="CP009976">
    <property type="protein sequence ID" value="AIZ43286.1"/>
    <property type="molecule type" value="Genomic_DNA"/>
</dbReference>
<dbReference type="RefSeq" id="WP_029445750.1">
    <property type="nucleotide sequence ID" value="NZ_CP009976.1"/>
</dbReference>
<name>A0AAU8RJ92_9FLAO</name>
<evidence type="ECO:0000313" key="4">
    <source>
        <dbReference type="Proteomes" id="UP000030786"/>
    </source>
</evidence>
<dbReference type="Pfam" id="PF03572">
    <property type="entry name" value="Peptidase_S41"/>
    <property type="match status" value="1"/>
</dbReference>
<dbReference type="InterPro" id="IPR041613">
    <property type="entry name" value="Pept_S41_N"/>
</dbReference>
<dbReference type="Pfam" id="PF18294">
    <property type="entry name" value="Pept_S41_N"/>
    <property type="match status" value="1"/>
</dbReference>
<organism evidence="3 4">
    <name type="scientific">Cellulophaga baltica 18</name>
    <dbReference type="NCBI Taxonomy" id="1348584"/>
    <lineage>
        <taxon>Bacteria</taxon>
        <taxon>Pseudomonadati</taxon>
        <taxon>Bacteroidota</taxon>
        <taxon>Flavobacteriia</taxon>
        <taxon>Flavobacteriales</taxon>
        <taxon>Flavobacteriaceae</taxon>
        <taxon>Cellulophaga</taxon>
    </lineage>
</organism>
<dbReference type="PROSITE" id="PS51257">
    <property type="entry name" value="PROKAR_LIPOPROTEIN"/>
    <property type="match status" value="1"/>
</dbReference>
<keyword evidence="1" id="KW-0732">Signal</keyword>
<dbReference type="CDD" id="cd07561">
    <property type="entry name" value="Peptidase_S41_CPP_like"/>
    <property type="match status" value="1"/>
</dbReference>
<reference evidence="3 4" key="1">
    <citation type="journal article" date="2014" name="Environ. Microbiol.">
        <title>Contrasting genomic patterns and infection strategies of two co-existing Bacteroidetes podovirus genera.</title>
        <authorList>
            <person name="Holmfeldt K."/>
            <person name="Howard-Varona C."/>
            <person name="Solonenko N."/>
            <person name="Sullivan M.B."/>
        </authorList>
    </citation>
    <scope>NUCLEOTIDE SEQUENCE [LARGE SCALE GENOMIC DNA]</scope>
    <source>
        <strain evidence="3 4">18</strain>
    </source>
</reference>
<feature type="domain" description="Tail specific protease" evidence="2">
    <location>
        <begin position="200"/>
        <end position="431"/>
    </location>
</feature>
<dbReference type="InterPro" id="IPR029045">
    <property type="entry name" value="ClpP/crotonase-like_dom_sf"/>
</dbReference>
<proteinExistence type="predicted"/>
<gene>
    <name evidence="3" type="ORF">M666_18060</name>
</gene>
<dbReference type="Gene3D" id="2.30.42.10">
    <property type="match status" value="1"/>
</dbReference>
<feature type="chain" id="PRO_5043818149" description="Tail specific protease domain-containing protein" evidence="1">
    <location>
        <begin position="21"/>
        <end position="495"/>
    </location>
</feature>
<dbReference type="GO" id="GO:0004175">
    <property type="term" value="F:endopeptidase activity"/>
    <property type="evidence" value="ECO:0007669"/>
    <property type="project" value="TreeGrafter"/>
</dbReference>
<dbReference type="Proteomes" id="UP000030786">
    <property type="component" value="Chromosome"/>
</dbReference>
<dbReference type="KEGG" id="cbat:M666_18060"/>
<dbReference type="AlphaFoldDB" id="A0AAU8RJ92"/>
<feature type="signal peptide" evidence="1">
    <location>
        <begin position="1"/>
        <end position="20"/>
    </location>
</feature>
<dbReference type="GO" id="GO:0008236">
    <property type="term" value="F:serine-type peptidase activity"/>
    <property type="evidence" value="ECO:0007669"/>
    <property type="project" value="InterPro"/>
</dbReference>
<dbReference type="InterPro" id="IPR005151">
    <property type="entry name" value="Tail-specific_protease"/>
</dbReference>
<dbReference type="PANTHER" id="PTHR32060">
    <property type="entry name" value="TAIL-SPECIFIC PROTEASE"/>
    <property type="match status" value="1"/>
</dbReference>
<protein>
    <recommendedName>
        <fullName evidence="2">Tail specific protease domain-containing protein</fullName>
    </recommendedName>
</protein>
<dbReference type="GO" id="GO:0030288">
    <property type="term" value="C:outer membrane-bounded periplasmic space"/>
    <property type="evidence" value="ECO:0007669"/>
    <property type="project" value="TreeGrafter"/>
</dbReference>
<evidence type="ECO:0000259" key="2">
    <source>
        <dbReference type="SMART" id="SM00245"/>
    </source>
</evidence>
<dbReference type="SMART" id="SM00245">
    <property type="entry name" value="TSPc"/>
    <property type="match status" value="1"/>
</dbReference>
<dbReference type="SUPFAM" id="SSF52096">
    <property type="entry name" value="ClpP/crotonase"/>
    <property type="match status" value="1"/>
</dbReference>
<dbReference type="PANTHER" id="PTHR32060:SF30">
    <property type="entry name" value="CARBOXY-TERMINAL PROCESSING PROTEASE CTPA"/>
    <property type="match status" value="1"/>
</dbReference>
<dbReference type="InterPro" id="IPR036034">
    <property type="entry name" value="PDZ_sf"/>
</dbReference>